<feature type="domain" description="GTA TIM-barrel-like" evidence="1">
    <location>
        <begin position="414"/>
        <end position="715"/>
    </location>
</feature>
<dbReference type="EMBL" id="JBHTJV010000003">
    <property type="protein sequence ID" value="MFD0915858.1"/>
    <property type="molecule type" value="Genomic_DNA"/>
</dbReference>
<protein>
    <submittedName>
        <fullName evidence="4">Glycoside hydrolase TIM-barrel-like domain-containing protein</fullName>
    </submittedName>
</protein>
<evidence type="ECO:0000313" key="4">
    <source>
        <dbReference type="EMBL" id="MFD0915858.1"/>
    </source>
</evidence>
<dbReference type="InterPro" id="IPR032876">
    <property type="entry name" value="J_dom"/>
</dbReference>
<dbReference type="InterPro" id="IPR025195">
    <property type="entry name" value="GTA_TIM_dom"/>
</dbReference>
<feature type="domain" description="Rcc01698-like C-terminal" evidence="3">
    <location>
        <begin position="1025"/>
        <end position="1125"/>
    </location>
</feature>
<evidence type="ECO:0000259" key="1">
    <source>
        <dbReference type="Pfam" id="PF13547"/>
    </source>
</evidence>
<keyword evidence="5" id="KW-1185">Reference proteome</keyword>
<dbReference type="Pfam" id="PF23666">
    <property type="entry name" value="Rcc01698_C"/>
    <property type="match status" value="1"/>
</dbReference>
<feature type="domain" description="Tip attachment protein J" evidence="2">
    <location>
        <begin position="774"/>
        <end position="934"/>
    </location>
</feature>
<comment type="caution">
    <text evidence="4">The sequence shown here is derived from an EMBL/GenBank/DDBJ whole genome shotgun (WGS) entry which is preliminary data.</text>
</comment>
<dbReference type="Proteomes" id="UP001597101">
    <property type="component" value="Unassembled WGS sequence"/>
</dbReference>
<reference evidence="5" key="1">
    <citation type="journal article" date="2019" name="Int. J. Syst. Evol. Microbiol.">
        <title>The Global Catalogue of Microorganisms (GCM) 10K type strain sequencing project: providing services to taxonomists for standard genome sequencing and annotation.</title>
        <authorList>
            <consortium name="The Broad Institute Genomics Platform"/>
            <consortium name="The Broad Institute Genome Sequencing Center for Infectious Disease"/>
            <person name="Wu L."/>
            <person name="Ma J."/>
        </authorList>
    </citation>
    <scope>NUCLEOTIDE SEQUENCE [LARGE SCALE GENOMIC DNA]</scope>
    <source>
        <strain evidence="5">CCUG 60023</strain>
    </source>
</reference>
<dbReference type="RefSeq" id="WP_377211703.1">
    <property type="nucleotide sequence ID" value="NZ_JBHTJV010000003.1"/>
</dbReference>
<organism evidence="4 5">
    <name type="scientific">Pseudahrensia aquimaris</name>
    <dbReference type="NCBI Taxonomy" id="744461"/>
    <lineage>
        <taxon>Bacteria</taxon>
        <taxon>Pseudomonadati</taxon>
        <taxon>Pseudomonadota</taxon>
        <taxon>Alphaproteobacteria</taxon>
        <taxon>Hyphomicrobiales</taxon>
        <taxon>Ahrensiaceae</taxon>
        <taxon>Pseudahrensia</taxon>
    </lineage>
</organism>
<evidence type="ECO:0000259" key="2">
    <source>
        <dbReference type="Pfam" id="PF13550"/>
    </source>
</evidence>
<name>A0ABW3FEI1_9HYPH</name>
<dbReference type="CDD" id="cd19607">
    <property type="entry name" value="GTA_TIM-barrel-like"/>
    <property type="match status" value="1"/>
</dbReference>
<dbReference type="Pfam" id="PF13547">
    <property type="entry name" value="GTA_TIM"/>
    <property type="match status" value="1"/>
</dbReference>
<proteinExistence type="predicted"/>
<dbReference type="Pfam" id="PF13550">
    <property type="entry name" value="Phage-tail_3"/>
    <property type="match status" value="1"/>
</dbReference>
<evidence type="ECO:0000259" key="3">
    <source>
        <dbReference type="Pfam" id="PF23666"/>
    </source>
</evidence>
<accession>A0ABW3FEI1</accession>
<dbReference type="Gene3D" id="3.20.20.80">
    <property type="entry name" value="Glycosidases"/>
    <property type="match status" value="1"/>
</dbReference>
<evidence type="ECO:0000313" key="5">
    <source>
        <dbReference type="Proteomes" id="UP001597101"/>
    </source>
</evidence>
<gene>
    <name evidence="4" type="ORF">ACFQ14_05510</name>
</gene>
<dbReference type="InterPro" id="IPR056490">
    <property type="entry name" value="Rcc01698_C"/>
</dbReference>
<sequence>MATIILQTVGATVGTTLGGPIGGAIGSALGAAAGSAIDQSLFGAGAQNVDGPRLDSVRYLSSGEGNAIARLYGTSRIAGEIIWTTRFEEVISKKKVGGGKGGPPKSTVTEYSYYANFAVALCEGEIGGIGQVWADGTRINQSNLTLRVYRGTEDQMPDALIETKQGAGSAPAYRGTAYVVFENFALEEYGNRIPQISIEVIKPIGDLERTIKAVNLIPGASEFAYDTQPVIEESGKLSSIALNVHQSEAESDFLASLDMLQATCPNLEQVSLVVAWFGNDLRAGQCTIRPKVEVGSRKLAVGEDWDCAGLTRQEAELVSRIDGRPALGGTPSDRSVLRAIKEIKSRGLRVAITPFLMMDIPANNGLSDPYGENEQGAYPWRGRITGSLGPDTAQTSNRNEIASFVGGVTQTAGWNYRRMILHYAKLAQTAGGVDQFLIGSEMPGLTSLRDTDDTFPFVEALIQLADDARTLLGPNCLISYAADWTEYFHYRPNDGSGDLFYNLDPLWASANIDAVAIDVYFPLSDHRQGGEPSSQGRASNDPNALLSNIEAGEGYDWFYASEGDREAGVRSLITDGAAQKPWVYRFKDIRNWASNQHFDRRGGIEISTPSPWQPLSKPIIFAELGAPAVHNAATRPNVFADSKSSENGLPYFTNGGRDDLAQAAYLDAFLKYWDGEHSKYNDGTNPSLPSGLGALIDMSRCQIWAWDARPYPAFPQQTDVWSDGENWQRGHWLNGRLGRLRIADLIEILLLEAGFSAVDTSQVYGMVDGFILAEQASARRSLEALIDLFQITVLEQDGTLVFRSPGTDPITTLSMDEVVFTDDKPTTIRNRMQADDVAASVSLIHMDRGRDYQSAETSVDTAFGGLKNRQSINLPIATEGSELVPELESWLAAKVTARDTIQFNLSRKHTKLAVGDLVRFEDLQTERIWQLTEINEGASLECSAVSVRPQQTLPQTSALLTTVTPNPALGRLAVVFLDLPNLPFSDISQANRIAISALPWRNAANVYIARDSGVFEFQQSVPAPATVGELRQVLPASSVSSRWLREASIEVQLFNGELSSSTELGVLNGANAIAVGNNETGWEIIQFLHAVSKGNGIWELSGLLRGQSGTEDIAGLGYAQGTQIVVLDAAVEPLVGSDKYLGRALAWSIGPAGVPLDSPNSVEAIFEPGTRHLLPLGPVRLRAKQEVNGALNIKWVRRDRASGDDWQFVEIPMSEASEIYLVTLQAGPLVHEWSAIKPELTIAESELFALFGSGASIISISVSQVSERVGAGIATRISSSIQL</sequence>